<dbReference type="EMBL" id="ML170183">
    <property type="protein sequence ID" value="TDL21141.1"/>
    <property type="molecule type" value="Genomic_DNA"/>
</dbReference>
<dbReference type="PRINTS" id="PR00133">
    <property type="entry name" value="GLHYDRLASE3"/>
</dbReference>
<dbReference type="VEuPathDB" id="FungiDB:BD410DRAFT_316622"/>
<dbReference type="GO" id="GO:0009254">
    <property type="term" value="P:peptidoglycan turnover"/>
    <property type="evidence" value="ECO:0007669"/>
    <property type="project" value="TreeGrafter"/>
</dbReference>
<comment type="similarity">
    <text evidence="1">Belongs to the glycosyl hydrolase 3 family.</text>
</comment>
<dbReference type="InterPro" id="IPR050226">
    <property type="entry name" value="NagZ_Beta-hexosaminidase"/>
</dbReference>
<dbReference type="Gene3D" id="3.20.20.300">
    <property type="entry name" value="Glycoside hydrolase, family 3, N-terminal domain"/>
    <property type="match status" value="1"/>
</dbReference>
<dbReference type="PANTHER" id="PTHR30480">
    <property type="entry name" value="BETA-HEXOSAMINIDASE-RELATED"/>
    <property type="match status" value="1"/>
</dbReference>
<evidence type="ECO:0000313" key="6">
    <source>
        <dbReference type="Proteomes" id="UP000294933"/>
    </source>
</evidence>
<keyword evidence="6" id="KW-1185">Reference proteome</keyword>
<dbReference type="InterPro" id="IPR036881">
    <property type="entry name" value="Glyco_hydro_3_C_sf"/>
</dbReference>
<organism evidence="5 6">
    <name type="scientific">Rickenella mellea</name>
    <dbReference type="NCBI Taxonomy" id="50990"/>
    <lineage>
        <taxon>Eukaryota</taxon>
        <taxon>Fungi</taxon>
        <taxon>Dikarya</taxon>
        <taxon>Basidiomycota</taxon>
        <taxon>Agaricomycotina</taxon>
        <taxon>Agaricomycetes</taxon>
        <taxon>Hymenochaetales</taxon>
        <taxon>Rickenellaceae</taxon>
        <taxon>Rickenella</taxon>
    </lineage>
</organism>
<dbReference type="SUPFAM" id="SSF51445">
    <property type="entry name" value="(Trans)glycosidases"/>
    <property type="match status" value="1"/>
</dbReference>
<dbReference type="GO" id="GO:0005975">
    <property type="term" value="P:carbohydrate metabolic process"/>
    <property type="evidence" value="ECO:0007669"/>
    <property type="project" value="InterPro"/>
</dbReference>
<dbReference type="InterPro" id="IPR017853">
    <property type="entry name" value="GH"/>
</dbReference>
<evidence type="ECO:0000256" key="2">
    <source>
        <dbReference type="ARBA" id="ARBA00022801"/>
    </source>
</evidence>
<proteinExistence type="inferred from homology"/>
<evidence type="ECO:0000313" key="5">
    <source>
        <dbReference type="EMBL" id="TDL21141.1"/>
    </source>
</evidence>
<feature type="domain" description="Glycoside hydrolase family 3 N-terminal" evidence="4">
    <location>
        <begin position="12"/>
        <end position="334"/>
    </location>
</feature>
<accession>A0A4Y7Q1D3</accession>
<gene>
    <name evidence="5" type="ORF">BD410DRAFT_316622</name>
</gene>
<dbReference type="STRING" id="50990.A0A4Y7Q1D3"/>
<dbReference type="PANTHER" id="PTHR30480:SF16">
    <property type="entry name" value="GLYCOSIDE HYDROLASE FAMILY 3 DOMAIN PROTEIN"/>
    <property type="match status" value="1"/>
</dbReference>
<dbReference type="OrthoDB" id="4215304at2759"/>
<name>A0A4Y7Q1D3_9AGAM</name>
<dbReference type="Gene3D" id="3.40.50.1700">
    <property type="entry name" value="Glycoside hydrolase family 3 C-terminal domain"/>
    <property type="match status" value="1"/>
</dbReference>
<dbReference type="AlphaFoldDB" id="A0A4Y7Q1D3"/>
<evidence type="ECO:0000259" key="4">
    <source>
        <dbReference type="Pfam" id="PF00933"/>
    </source>
</evidence>
<evidence type="ECO:0000256" key="1">
    <source>
        <dbReference type="ARBA" id="ARBA00005336"/>
    </source>
</evidence>
<dbReference type="InterPro" id="IPR036962">
    <property type="entry name" value="Glyco_hydro_3_N_sf"/>
</dbReference>
<reference evidence="5 6" key="1">
    <citation type="submission" date="2018-06" db="EMBL/GenBank/DDBJ databases">
        <title>A transcriptomic atlas of mushroom development highlights an independent origin of complex multicellularity.</title>
        <authorList>
            <consortium name="DOE Joint Genome Institute"/>
            <person name="Krizsan K."/>
            <person name="Almasi E."/>
            <person name="Merenyi Z."/>
            <person name="Sahu N."/>
            <person name="Viragh M."/>
            <person name="Koszo T."/>
            <person name="Mondo S."/>
            <person name="Kiss B."/>
            <person name="Balint B."/>
            <person name="Kues U."/>
            <person name="Barry K."/>
            <person name="Hegedus J.C."/>
            <person name="Henrissat B."/>
            <person name="Johnson J."/>
            <person name="Lipzen A."/>
            <person name="Ohm R."/>
            <person name="Nagy I."/>
            <person name="Pangilinan J."/>
            <person name="Yan J."/>
            <person name="Xiong Y."/>
            <person name="Grigoriev I.V."/>
            <person name="Hibbett D.S."/>
            <person name="Nagy L.G."/>
        </authorList>
    </citation>
    <scope>NUCLEOTIDE SEQUENCE [LARGE SCALE GENOMIC DNA]</scope>
    <source>
        <strain evidence="5 6">SZMC22713</strain>
    </source>
</reference>
<dbReference type="Proteomes" id="UP000294933">
    <property type="component" value="Unassembled WGS sequence"/>
</dbReference>
<sequence>MSTLLGDDVKREIGQHFVVGFHGHELSGEVISLIRDYYVGSIIIMKRNVKTIEQLRRLVQKLQVTAKHSGHRQPLLIGIDQENGLVSAFSSDAAGTQFPGAMALAATSSEDLAEEVTQASAKEMRYAGINWVFSPVADVNSEFRNPVIGVRSFSGDPETVGNFSAAVARGLTSAGIAPCAKHFPGHGDTHIDSHLSLPRIMKTEESLSSTEIVPFRTLIAQYVATIMTGHIALPLITSSETPSSLSYSITTNLLRNELGFSGVVVTDCLEMEAVATEYGTEGGAVKALQAGADIAMICHRFDRQCGAIEAAYAALVSKTISLEALQESGKRISSLKLRFAGTWDEVLGDQEMPEEELANMKRENELLSKRAYAASIAWIKGGEMFEPIQPRDIVVIFTPKMERINLVVDDHEEVLLTSGGQIRNTAGPSYLAFAESISKRAGSSHHIIYGPDDTDKGDSFGAVLDSSTRIIFTTRNSYLSIWQIDYLRKLMTHNSKRAKPALLTLVASCAPYDLMNANDLVFPCLCSFEFTIPALDAIAAALFGETTVGGAVPCHEVLSSTCR</sequence>
<evidence type="ECO:0000256" key="3">
    <source>
        <dbReference type="ARBA" id="ARBA00023295"/>
    </source>
</evidence>
<dbReference type="GO" id="GO:0004553">
    <property type="term" value="F:hydrolase activity, hydrolyzing O-glycosyl compounds"/>
    <property type="evidence" value="ECO:0007669"/>
    <property type="project" value="InterPro"/>
</dbReference>
<keyword evidence="3" id="KW-0326">Glycosidase</keyword>
<dbReference type="Pfam" id="PF00933">
    <property type="entry name" value="Glyco_hydro_3"/>
    <property type="match status" value="1"/>
</dbReference>
<protein>
    <submittedName>
        <fullName evidence="5">Glycoside hydrolase</fullName>
    </submittedName>
</protein>
<keyword evidence="2 5" id="KW-0378">Hydrolase</keyword>
<dbReference type="InterPro" id="IPR001764">
    <property type="entry name" value="Glyco_hydro_3_N"/>
</dbReference>